<sequence length="407" mass="46505">MKEYFNLYPHCVPINGKLGTTLYDFKNNTIYHLQSKESLILRGISRGERISKLKETHGAKNVENLLNLLTEKKIGEYGDTFVPREPYRKGSLKALQLDENIPLLNCFIELPCSCPKNCSHCYSPKINGCFACKKVANNYVLSNRDLGFYYNLVRDIISLGFSNIYFHGGDPLTNWGVTKEILQFSSILKLSNQKLYLLTNGEMLNEERADFLIQFNIVPIILFDYTTDSIDLKTIEEISHYFKEHVNQIIFNVVTSRNNVKKLNCLKQQLSELGIANIIPSIVINGKEESILYHEELPTFGCDINSFSYLGIYHPCLTGSLAITSDKKVVPCPRLESEVLMDLKEHNSLLDLFDRKEEVLKYWKLSLENIEPCGTCEFKRMCMDCRAAEVAFSNSLTQKSLCSYTGL</sequence>
<evidence type="ECO:0000256" key="1">
    <source>
        <dbReference type="ARBA" id="ARBA00022691"/>
    </source>
</evidence>
<dbReference type="Gene3D" id="3.20.20.70">
    <property type="entry name" value="Aldolase class I"/>
    <property type="match status" value="2"/>
</dbReference>
<keyword evidence="4" id="KW-0411">Iron-sulfur</keyword>
<dbReference type="SUPFAM" id="SSF102114">
    <property type="entry name" value="Radical SAM enzymes"/>
    <property type="match status" value="1"/>
</dbReference>
<dbReference type="RefSeq" id="WP_060475561.1">
    <property type="nucleotide sequence ID" value="NZ_LXMA01000038.1"/>
</dbReference>
<keyword evidence="2" id="KW-0479">Metal-binding</keyword>
<keyword evidence="3" id="KW-0408">Iron</keyword>
<gene>
    <name evidence="6" type="ORF">A7K69_10615</name>
</gene>
<evidence type="ECO:0000256" key="3">
    <source>
        <dbReference type="ARBA" id="ARBA00023004"/>
    </source>
</evidence>
<proteinExistence type="predicted"/>
<dbReference type="PANTHER" id="PTHR11228:SF34">
    <property type="entry name" value="TUNGSTEN-CONTAINING ALDEHYDE FERREDOXIN OXIDOREDUCTASE COFACTOR MODIFYING PROTEIN"/>
    <property type="match status" value="1"/>
</dbReference>
<dbReference type="InterPro" id="IPR007197">
    <property type="entry name" value="rSAM"/>
</dbReference>
<evidence type="ECO:0000313" key="6">
    <source>
        <dbReference type="EMBL" id="OAT71855.1"/>
    </source>
</evidence>
<comment type="caution">
    <text evidence="6">The sequence shown here is derived from an EMBL/GenBank/DDBJ whole genome shotgun (WGS) entry which is preliminary data.</text>
</comment>
<evidence type="ECO:0000313" key="7">
    <source>
        <dbReference type="Proteomes" id="UP000078290"/>
    </source>
</evidence>
<evidence type="ECO:0000256" key="4">
    <source>
        <dbReference type="ARBA" id="ARBA00023014"/>
    </source>
</evidence>
<name>A0A1B7KP14_PARTM</name>
<dbReference type="CDD" id="cd01335">
    <property type="entry name" value="Radical_SAM"/>
    <property type="match status" value="1"/>
</dbReference>
<dbReference type="Pfam" id="PF04055">
    <property type="entry name" value="Radical_SAM"/>
    <property type="match status" value="1"/>
</dbReference>
<dbReference type="SFLD" id="SFLDG01067">
    <property type="entry name" value="SPASM/twitch_domain_containing"/>
    <property type="match status" value="1"/>
</dbReference>
<evidence type="ECO:0000256" key="2">
    <source>
        <dbReference type="ARBA" id="ARBA00022723"/>
    </source>
</evidence>
<organism evidence="6 7">
    <name type="scientific">Parageobacillus thermoglucosidasius</name>
    <name type="common">Geobacillus thermoglucosidasius</name>
    <dbReference type="NCBI Taxonomy" id="1426"/>
    <lineage>
        <taxon>Bacteria</taxon>
        <taxon>Bacillati</taxon>
        <taxon>Bacillota</taxon>
        <taxon>Bacilli</taxon>
        <taxon>Bacillales</taxon>
        <taxon>Anoxybacillaceae</taxon>
        <taxon>Parageobacillus</taxon>
    </lineage>
</organism>
<dbReference type="Proteomes" id="UP000078290">
    <property type="component" value="Unassembled WGS sequence"/>
</dbReference>
<protein>
    <submittedName>
        <fullName evidence="6">Radical SAM protein</fullName>
    </submittedName>
</protein>
<dbReference type="InterPro" id="IPR050377">
    <property type="entry name" value="Radical_SAM_PqqE_MftC-like"/>
</dbReference>
<dbReference type="InterPro" id="IPR058240">
    <property type="entry name" value="rSAM_sf"/>
</dbReference>
<dbReference type="GO" id="GO:0046872">
    <property type="term" value="F:metal ion binding"/>
    <property type="evidence" value="ECO:0007669"/>
    <property type="project" value="UniProtKB-KW"/>
</dbReference>
<evidence type="ECO:0000259" key="5">
    <source>
        <dbReference type="Pfam" id="PF04055"/>
    </source>
</evidence>
<feature type="domain" description="Radical SAM core" evidence="5">
    <location>
        <begin position="113"/>
        <end position="227"/>
    </location>
</feature>
<dbReference type="PANTHER" id="PTHR11228">
    <property type="entry name" value="RADICAL SAM DOMAIN PROTEIN"/>
    <property type="match status" value="1"/>
</dbReference>
<dbReference type="InterPro" id="IPR013785">
    <property type="entry name" value="Aldolase_TIM"/>
</dbReference>
<keyword evidence="1" id="KW-0949">S-adenosyl-L-methionine</keyword>
<accession>A0A1B7KP14</accession>
<dbReference type="OrthoDB" id="9808591at2"/>
<dbReference type="EMBL" id="LXMA01000038">
    <property type="protein sequence ID" value="OAT71855.1"/>
    <property type="molecule type" value="Genomic_DNA"/>
</dbReference>
<dbReference type="SFLD" id="SFLDS00029">
    <property type="entry name" value="Radical_SAM"/>
    <property type="match status" value="1"/>
</dbReference>
<reference evidence="7" key="1">
    <citation type="submission" date="2016-05" db="EMBL/GenBank/DDBJ databases">
        <authorList>
            <person name="Wang W."/>
            <person name="Zhu L."/>
        </authorList>
    </citation>
    <scope>NUCLEOTIDE SEQUENCE [LARGE SCALE GENOMIC DNA]</scope>
    <source>
        <strain evidence="7">W-2</strain>
    </source>
</reference>
<dbReference type="AlphaFoldDB" id="A0A1B7KP14"/>
<dbReference type="GO" id="GO:0051536">
    <property type="term" value="F:iron-sulfur cluster binding"/>
    <property type="evidence" value="ECO:0007669"/>
    <property type="project" value="UniProtKB-KW"/>
</dbReference>
<dbReference type="GO" id="GO:0003824">
    <property type="term" value="F:catalytic activity"/>
    <property type="evidence" value="ECO:0007669"/>
    <property type="project" value="InterPro"/>
</dbReference>